<dbReference type="PANTHER" id="PTHR10638">
    <property type="entry name" value="COPPER AMINE OXIDASE"/>
    <property type="match status" value="1"/>
</dbReference>
<evidence type="ECO:0000259" key="12">
    <source>
        <dbReference type="Pfam" id="PF02728"/>
    </source>
</evidence>
<dbReference type="GO" id="GO:0008131">
    <property type="term" value="F:primary methylamine oxidase activity"/>
    <property type="evidence" value="ECO:0007669"/>
    <property type="project" value="InterPro"/>
</dbReference>
<dbReference type="EC" id="1.4.3.-" evidence="8"/>
<organism evidence="13 14">
    <name type="scientific">Cuscuta epithymum</name>
    <dbReference type="NCBI Taxonomy" id="186058"/>
    <lineage>
        <taxon>Eukaryota</taxon>
        <taxon>Viridiplantae</taxon>
        <taxon>Streptophyta</taxon>
        <taxon>Embryophyta</taxon>
        <taxon>Tracheophyta</taxon>
        <taxon>Spermatophyta</taxon>
        <taxon>Magnoliopsida</taxon>
        <taxon>eudicotyledons</taxon>
        <taxon>Gunneridae</taxon>
        <taxon>Pentapetalae</taxon>
        <taxon>asterids</taxon>
        <taxon>lamiids</taxon>
        <taxon>Solanales</taxon>
        <taxon>Convolvulaceae</taxon>
        <taxon>Cuscuteae</taxon>
        <taxon>Cuscuta</taxon>
        <taxon>Cuscuta subgen. Cuscuta</taxon>
    </lineage>
</organism>
<keyword evidence="3 6" id="KW-0801">TPQ</keyword>
<comment type="similarity">
    <text evidence="1 8">Belongs to the copper/topaquinone oxidase family.</text>
</comment>
<sequence length="568" mass="63412">MTIQILRILQSFFTTLVFLVASIGTSISHPLDNLNPHEINKTRDIILHSNIRSLSNITFSYIDLEEPEKNDVITWLSSSSRNKSFPYRKARAVVRTDGKTREVVVDLIMNYIVSNEVYGGYGFPPFTVDELIQASTLIMNDSRFQDSIKRRGLNISEVVCTPVSPGWYGERTTTRVLMSSCYSSEGTSNFWSHPIAGITALVDIDSTKMISYTDRGISPLFTGGTTDSESANGRDSPLITCNGTESNIHLNGSVVNWKNWEFHVSFNARSGLVISTASIFDTTKQRFRRVLYRGFVSETFVPYMDPTPEEYFKTYMDLGEYGFGATASSLVPLLDCPANAVYIDGYIVGVDGQAFPIPNAICIFEHYTGQVSWRHTNYGDGTNQVTNGQQEVNLIARMVATVGNYDYILDWEFKQSGSIKIGVSLSGVLQMKGVPYATSQTVKEDVYGTLVANYTVGSNHDHFVTYYLDLDIDGHSNSFVKAKMKPEAVTDPTLSPRKSYWRVIKETVPREAQARVRLDSEPAELLIVNPIEQENGVREPCGLQAGCRTVGLFFAFRRRLSPDSGSLY</sequence>
<feature type="modified residue" description="2',4',5'-topaquinone" evidence="7">
    <location>
        <position position="405"/>
    </location>
</feature>
<dbReference type="AlphaFoldDB" id="A0AAV0CUQ7"/>
<comment type="cofactor">
    <cofactor evidence="8">
        <name>Cu cation</name>
        <dbReference type="ChEBI" id="CHEBI:23378"/>
    </cofactor>
    <text evidence="8">Contains 1 topaquinone per subunit.</text>
</comment>
<dbReference type="InterPro" id="IPR015798">
    <property type="entry name" value="Cu_amine_oxidase_C"/>
</dbReference>
<dbReference type="Gene3D" id="2.70.98.20">
    <property type="entry name" value="Copper amine oxidase, catalytic domain"/>
    <property type="match status" value="1"/>
</dbReference>
<reference evidence="13" key="1">
    <citation type="submission" date="2022-07" db="EMBL/GenBank/DDBJ databases">
        <authorList>
            <person name="Macas J."/>
            <person name="Novak P."/>
            <person name="Neumann P."/>
        </authorList>
    </citation>
    <scope>NUCLEOTIDE SEQUENCE</scope>
</reference>
<feature type="domain" description="Copper amine oxidase catalytic" evidence="10">
    <location>
        <begin position="249"/>
        <end position="542"/>
    </location>
</feature>
<dbReference type="GO" id="GO:0005507">
    <property type="term" value="F:copper ion binding"/>
    <property type="evidence" value="ECO:0007669"/>
    <property type="project" value="InterPro"/>
</dbReference>
<keyword evidence="5 8" id="KW-0186">Copper</keyword>
<feature type="domain" description="Copper amine oxidase N2-terminal" evidence="11">
    <location>
        <begin position="29"/>
        <end position="115"/>
    </location>
</feature>
<dbReference type="InterPro" id="IPR016182">
    <property type="entry name" value="Cu_amine_oxidase_N-reg"/>
</dbReference>
<evidence type="ECO:0000259" key="11">
    <source>
        <dbReference type="Pfam" id="PF02727"/>
    </source>
</evidence>
<keyword evidence="4 8" id="KW-0560">Oxidoreductase</keyword>
<dbReference type="Proteomes" id="UP001152523">
    <property type="component" value="Unassembled WGS sequence"/>
</dbReference>
<feature type="chain" id="PRO_5043538508" description="Amine oxidase" evidence="9">
    <location>
        <begin position="29"/>
        <end position="568"/>
    </location>
</feature>
<comment type="PTM">
    <text evidence="7 8">Topaquinone (TPQ) is generated by copper-dependent autoxidation of a specific tyrosyl residue.</text>
</comment>
<evidence type="ECO:0000256" key="8">
    <source>
        <dbReference type="RuleBase" id="RU000672"/>
    </source>
</evidence>
<name>A0AAV0CUQ7_9ASTE</name>
<evidence type="ECO:0000256" key="3">
    <source>
        <dbReference type="ARBA" id="ARBA00022772"/>
    </source>
</evidence>
<evidence type="ECO:0000313" key="13">
    <source>
        <dbReference type="EMBL" id="CAH9085813.1"/>
    </source>
</evidence>
<evidence type="ECO:0000259" key="10">
    <source>
        <dbReference type="Pfam" id="PF01179"/>
    </source>
</evidence>
<accession>A0AAV0CUQ7</accession>
<feature type="active site" description="Proton acceptor" evidence="6">
    <location>
        <position position="317"/>
    </location>
</feature>
<dbReference type="InterPro" id="IPR036460">
    <property type="entry name" value="Cu_amine_oxidase_C_sf"/>
</dbReference>
<evidence type="ECO:0000313" key="14">
    <source>
        <dbReference type="Proteomes" id="UP001152523"/>
    </source>
</evidence>
<dbReference type="Pfam" id="PF02728">
    <property type="entry name" value="Cu_amine_oxidN3"/>
    <property type="match status" value="1"/>
</dbReference>
<dbReference type="Pfam" id="PF02727">
    <property type="entry name" value="Cu_amine_oxidN2"/>
    <property type="match status" value="1"/>
</dbReference>
<dbReference type="SUPFAM" id="SSF54416">
    <property type="entry name" value="Amine oxidase N-terminal region"/>
    <property type="match status" value="2"/>
</dbReference>
<protein>
    <recommendedName>
        <fullName evidence="8">Amine oxidase</fullName>
        <ecNumber evidence="8">1.4.3.-</ecNumber>
    </recommendedName>
</protein>
<gene>
    <name evidence="13" type="ORF">CEPIT_LOCUS9568</name>
</gene>
<dbReference type="InterPro" id="IPR015800">
    <property type="entry name" value="Cu_amine_oxidase_N2"/>
</dbReference>
<dbReference type="InterPro" id="IPR015802">
    <property type="entry name" value="Cu_amine_oxidase_N3"/>
</dbReference>
<keyword evidence="14" id="KW-1185">Reference proteome</keyword>
<feature type="active site" description="Schiff-base intermediate with substrate; via topaquinone" evidence="6">
    <location>
        <position position="405"/>
    </location>
</feature>
<dbReference type="Gene3D" id="3.10.450.40">
    <property type="match status" value="2"/>
</dbReference>
<dbReference type="PANTHER" id="PTHR10638:SF40">
    <property type="entry name" value="PRIMARY AMINE OXIDASE 1"/>
    <property type="match status" value="1"/>
</dbReference>
<evidence type="ECO:0000256" key="7">
    <source>
        <dbReference type="PIRSR" id="PIRSR600269-51"/>
    </source>
</evidence>
<dbReference type="SUPFAM" id="SSF49998">
    <property type="entry name" value="Amine oxidase catalytic domain"/>
    <property type="match status" value="1"/>
</dbReference>
<dbReference type="InterPro" id="IPR000269">
    <property type="entry name" value="Cu_amine_oxidase"/>
</dbReference>
<keyword evidence="9" id="KW-0732">Signal</keyword>
<keyword evidence="2 8" id="KW-0479">Metal-binding</keyword>
<dbReference type="GO" id="GO:0009308">
    <property type="term" value="P:amine metabolic process"/>
    <property type="evidence" value="ECO:0007669"/>
    <property type="project" value="UniProtKB-UniRule"/>
</dbReference>
<dbReference type="Pfam" id="PF01179">
    <property type="entry name" value="Cu_amine_oxid"/>
    <property type="match status" value="1"/>
</dbReference>
<proteinExistence type="inferred from homology"/>
<feature type="signal peptide" evidence="9">
    <location>
        <begin position="1"/>
        <end position="28"/>
    </location>
</feature>
<evidence type="ECO:0000256" key="9">
    <source>
        <dbReference type="SAM" id="SignalP"/>
    </source>
</evidence>
<dbReference type="GO" id="GO:0048038">
    <property type="term" value="F:quinone binding"/>
    <property type="evidence" value="ECO:0007669"/>
    <property type="project" value="InterPro"/>
</dbReference>
<evidence type="ECO:0000256" key="4">
    <source>
        <dbReference type="ARBA" id="ARBA00023002"/>
    </source>
</evidence>
<evidence type="ECO:0000256" key="1">
    <source>
        <dbReference type="ARBA" id="ARBA00007983"/>
    </source>
</evidence>
<evidence type="ECO:0000256" key="2">
    <source>
        <dbReference type="ARBA" id="ARBA00022723"/>
    </source>
</evidence>
<feature type="domain" description="Copper amine oxidase N3-terminal" evidence="12">
    <location>
        <begin position="124"/>
        <end position="216"/>
    </location>
</feature>
<comment type="caution">
    <text evidence="13">The sequence shown here is derived from an EMBL/GenBank/DDBJ whole genome shotgun (WGS) entry which is preliminary data.</text>
</comment>
<evidence type="ECO:0000256" key="5">
    <source>
        <dbReference type="ARBA" id="ARBA00023008"/>
    </source>
</evidence>
<evidence type="ECO:0000256" key="6">
    <source>
        <dbReference type="PIRSR" id="PIRSR600269-50"/>
    </source>
</evidence>
<dbReference type="EMBL" id="CAMAPF010000055">
    <property type="protein sequence ID" value="CAH9085813.1"/>
    <property type="molecule type" value="Genomic_DNA"/>
</dbReference>